<organism evidence="1 2">
    <name type="scientific">Euphydryas editha</name>
    <name type="common">Edith's checkerspot</name>
    <dbReference type="NCBI Taxonomy" id="104508"/>
    <lineage>
        <taxon>Eukaryota</taxon>
        <taxon>Metazoa</taxon>
        <taxon>Ecdysozoa</taxon>
        <taxon>Arthropoda</taxon>
        <taxon>Hexapoda</taxon>
        <taxon>Insecta</taxon>
        <taxon>Pterygota</taxon>
        <taxon>Neoptera</taxon>
        <taxon>Endopterygota</taxon>
        <taxon>Lepidoptera</taxon>
        <taxon>Glossata</taxon>
        <taxon>Ditrysia</taxon>
        <taxon>Papilionoidea</taxon>
        <taxon>Nymphalidae</taxon>
        <taxon>Nymphalinae</taxon>
        <taxon>Euphydryas</taxon>
    </lineage>
</organism>
<evidence type="ECO:0000313" key="2">
    <source>
        <dbReference type="Proteomes" id="UP001153954"/>
    </source>
</evidence>
<sequence>MMNEVGKVVFRRYVFSHRVVNISTDTTFTGVPDSDLSVKREEHSRLFLENNDRTKFLQEQLTKCSAAINVHQRSATPFEARLHSVVVNSRDEEETGNQVLGRVRKMIDVKEGWVKVERVQKARDQKVIMGFGTAEERKKSTEKLVTNRPKTDLQRVKAQDQSPVGQCTRCLAYGLGRKYCKDPADLRVCSHSSGSHLKSKCADWLAGSSPSCRKYRKARLELSRKNY</sequence>
<reference evidence="1" key="1">
    <citation type="submission" date="2022-03" db="EMBL/GenBank/DDBJ databases">
        <authorList>
            <person name="Tunstrom K."/>
        </authorList>
    </citation>
    <scope>NUCLEOTIDE SEQUENCE</scope>
</reference>
<keyword evidence="2" id="KW-1185">Reference proteome</keyword>
<name>A0AAU9TK90_EUPED</name>
<gene>
    <name evidence="1" type="ORF">EEDITHA_LOCUS3786</name>
</gene>
<dbReference type="AlphaFoldDB" id="A0AAU9TK90"/>
<proteinExistence type="predicted"/>
<protein>
    <recommendedName>
        <fullName evidence="3">Gag-like protein</fullName>
    </recommendedName>
</protein>
<evidence type="ECO:0008006" key="3">
    <source>
        <dbReference type="Google" id="ProtNLM"/>
    </source>
</evidence>
<accession>A0AAU9TK90</accession>
<comment type="caution">
    <text evidence="1">The sequence shown here is derived from an EMBL/GenBank/DDBJ whole genome shotgun (WGS) entry which is preliminary data.</text>
</comment>
<dbReference type="EMBL" id="CAKOGL010000006">
    <property type="protein sequence ID" value="CAH2087535.1"/>
    <property type="molecule type" value="Genomic_DNA"/>
</dbReference>
<dbReference type="Proteomes" id="UP001153954">
    <property type="component" value="Unassembled WGS sequence"/>
</dbReference>
<evidence type="ECO:0000313" key="1">
    <source>
        <dbReference type="EMBL" id="CAH2087535.1"/>
    </source>
</evidence>